<evidence type="ECO:0000313" key="1">
    <source>
        <dbReference type="EMBL" id="QPH92439.1"/>
    </source>
</evidence>
<evidence type="ECO:0000313" key="2">
    <source>
        <dbReference type="Proteomes" id="UP000594404"/>
    </source>
</evidence>
<organism evidence="1 2">
    <name type="scientific">Campylobacter concisus</name>
    <dbReference type="NCBI Taxonomy" id="199"/>
    <lineage>
        <taxon>Bacteria</taxon>
        <taxon>Pseudomonadati</taxon>
        <taxon>Campylobacterota</taxon>
        <taxon>Epsilonproteobacteria</taxon>
        <taxon>Campylobacterales</taxon>
        <taxon>Campylobacteraceae</taxon>
        <taxon>Campylobacter</taxon>
    </lineage>
</organism>
<dbReference type="NCBIfam" id="TIGR02549">
    <property type="entry name" value="CRISPR_DxTHG"/>
    <property type="match status" value="1"/>
</dbReference>
<sequence>MAKILISSLGTGSRDQNTRCYKTTDYEIEGKIYKNKTLIADVLCNHIGIDKLFLVGTKDSVWDSVYEEFGGDRQIAVQIDTDKRNKNDTEFLRIVKEQIQNKLGESGSECYIIKYGINEDELWSNFDKYLQIMNNISKDDEVYLDITHSFRSLSLMSFVMSEFCANTRDYNLNIKGVYYGMFEASKKSEDGRTIAPIVNLKMFFELLEWSKAIKNLKYYGNGYELIALINKSKQPEKIKNSYMDFSYALSMSDISAIQKSVRSLSKDIFDFSDPKEHILKIIANDIKDFIDIFRIDKISDLQIELASWYAENKNFAMAYMTLAEVVPSLICEQNGKDPADRDARENAKYTLRKYKGSKNYNSEHKKAAEIYFKVNNIRINIAHKLVEGDQRSNSYPRNSANNILIYIDQIKAMKKIHFKLQERPLR</sequence>
<dbReference type="EMBL" id="CP049266">
    <property type="protein sequence ID" value="QPH92439.1"/>
    <property type="molecule type" value="Genomic_DNA"/>
</dbReference>
<reference evidence="1 2" key="1">
    <citation type="journal article" date="2018" name="Emerg. Microbes Infect.">
        <title>Genomic analysis of oral Campylobacter concisus strains identified a potential bacterial molecular marker associated with active Crohn's disease.</title>
        <authorList>
            <person name="Liu F."/>
            <person name="Ma R."/>
            <person name="Tay C.Y.A."/>
            <person name="Octavia S."/>
            <person name="Lan R."/>
            <person name="Chung H.K.L."/>
            <person name="Riordan S.M."/>
            <person name="Grimm M.C."/>
            <person name="Leong R.W."/>
            <person name="Tanaka M.M."/>
            <person name="Connor S."/>
            <person name="Zhang L."/>
        </authorList>
    </citation>
    <scope>NUCLEOTIDE SEQUENCE [LARGE SCALE GENOMIC DNA]</scope>
    <source>
        <strain evidence="1 2">P1CDO3</strain>
    </source>
</reference>
<protein>
    <submittedName>
        <fullName evidence="1">TIGR02221 family CRISPR-associated protein</fullName>
    </submittedName>
</protein>
<name>A0A7S9WT47_9BACT</name>
<dbReference type="RefSeq" id="WP_107714593.1">
    <property type="nucleotide sequence ID" value="NZ_CABPTW010000005.1"/>
</dbReference>
<dbReference type="InterPro" id="IPR011742">
    <property type="entry name" value="CRISPR-assoc_prot_TM1812"/>
</dbReference>
<dbReference type="SUPFAM" id="SSF160980">
    <property type="entry name" value="SSO1389-like"/>
    <property type="match status" value="1"/>
</dbReference>
<dbReference type="NCBIfam" id="TIGR02221">
    <property type="entry name" value="cas_TM1812"/>
    <property type="match status" value="1"/>
</dbReference>
<gene>
    <name evidence="1" type="ORF">CVT01_07960</name>
</gene>
<accession>A0A7S9WT47</accession>
<dbReference type="InterPro" id="IPR013383">
    <property type="entry name" value="CRISPR-assoc_prot_DxTHG_CS"/>
</dbReference>
<dbReference type="Proteomes" id="UP000594404">
    <property type="component" value="Chromosome"/>
</dbReference>
<proteinExistence type="predicted"/>
<dbReference type="AlphaFoldDB" id="A0A7S9WT47"/>